<evidence type="ECO:0000313" key="2">
    <source>
        <dbReference type="EMBL" id="PKW26694.1"/>
    </source>
</evidence>
<dbReference type="Proteomes" id="UP000233781">
    <property type="component" value="Unassembled WGS sequence"/>
</dbReference>
<reference evidence="2 3" key="1">
    <citation type="submission" date="2017-12" db="EMBL/GenBank/DDBJ databases">
        <title>Sequencing the genomes of 1000 Actinobacteria strains.</title>
        <authorList>
            <person name="Klenk H.-P."/>
        </authorList>
    </citation>
    <scope>NUCLEOTIDE SEQUENCE [LARGE SCALE GENOMIC DNA]</scope>
    <source>
        <strain evidence="2 3">DSM 12806</strain>
    </source>
</reference>
<keyword evidence="1" id="KW-0812">Transmembrane</keyword>
<keyword evidence="1" id="KW-0472">Membrane</keyword>
<name>A0A2N3YIL2_9MICO</name>
<evidence type="ECO:0000313" key="3">
    <source>
        <dbReference type="Proteomes" id="UP000233781"/>
    </source>
</evidence>
<gene>
    <name evidence="2" type="ORF">ATL31_1511</name>
</gene>
<evidence type="ECO:0000256" key="1">
    <source>
        <dbReference type="SAM" id="Phobius"/>
    </source>
</evidence>
<feature type="transmembrane region" description="Helical" evidence="1">
    <location>
        <begin position="52"/>
        <end position="71"/>
    </location>
</feature>
<comment type="caution">
    <text evidence="2">The sequence shown here is derived from an EMBL/GenBank/DDBJ whole genome shotgun (WGS) entry which is preliminary data.</text>
</comment>
<protein>
    <submittedName>
        <fullName evidence="2">Uncharacterized protein</fullName>
    </submittedName>
</protein>
<keyword evidence="3" id="KW-1185">Reference proteome</keyword>
<feature type="transmembrane region" description="Helical" evidence="1">
    <location>
        <begin position="20"/>
        <end position="40"/>
    </location>
</feature>
<dbReference type="AlphaFoldDB" id="A0A2N3YIL2"/>
<dbReference type="RefSeq" id="WP_101395222.1">
    <property type="nucleotide sequence ID" value="NZ_PJNE01000001.1"/>
</dbReference>
<organism evidence="2 3">
    <name type="scientific">Phycicoccus duodecadis</name>
    <dbReference type="NCBI Taxonomy" id="173053"/>
    <lineage>
        <taxon>Bacteria</taxon>
        <taxon>Bacillati</taxon>
        <taxon>Actinomycetota</taxon>
        <taxon>Actinomycetes</taxon>
        <taxon>Micrococcales</taxon>
        <taxon>Intrasporangiaceae</taxon>
        <taxon>Phycicoccus</taxon>
    </lineage>
</organism>
<accession>A0A2N3YIL2</accession>
<dbReference type="EMBL" id="PJNE01000001">
    <property type="protein sequence ID" value="PKW26694.1"/>
    <property type="molecule type" value="Genomic_DNA"/>
</dbReference>
<proteinExistence type="predicted"/>
<keyword evidence="1" id="KW-1133">Transmembrane helix</keyword>
<sequence length="84" mass="8766">MNEFVALARVTGDTANLQSWIKGNIIPLLLLLIAVMLFVFAQRGDNAKAMRVVAGVIVALAVLGVASSGRADEVGTWLASLVTG</sequence>